<dbReference type="Pfam" id="PF00361">
    <property type="entry name" value="Proton_antipo_M"/>
    <property type="match status" value="1"/>
</dbReference>
<keyword evidence="3 6" id="KW-1133">Transmembrane helix</keyword>
<dbReference type="AlphaFoldDB" id="A0A8D5AHU8"/>
<evidence type="ECO:0000256" key="5">
    <source>
        <dbReference type="RuleBase" id="RU000320"/>
    </source>
</evidence>
<feature type="transmembrane region" description="Helical" evidence="6">
    <location>
        <begin position="6"/>
        <end position="23"/>
    </location>
</feature>
<dbReference type="GO" id="GO:0012505">
    <property type="term" value="C:endomembrane system"/>
    <property type="evidence" value="ECO:0007669"/>
    <property type="project" value="UniProtKB-SubCell"/>
</dbReference>
<evidence type="ECO:0008006" key="11">
    <source>
        <dbReference type="Google" id="ProtNLM"/>
    </source>
</evidence>
<dbReference type="GO" id="GO:0015990">
    <property type="term" value="P:electron transport coupled proton transport"/>
    <property type="evidence" value="ECO:0007669"/>
    <property type="project" value="TreeGrafter"/>
</dbReference>
<dbReference type="InterPro" id="IPR001516">
    <property type="entry name" value="Proton_antipo_N"/>
</dbReference>
<proteinExistence type="predicted"/>
<dbReference type="GO" id="GO:0042773">
    <property type="term" value="P:ATP synthesis coupled electron transport"/>
    <property type="evidence" value="ECO:0007669"/>
    <property type="project" value="InterPro"/>
</dbReference>
<dbReference type="EMBL" id="AP019782">
    <property type="protein sequence ID" value="BBL71818.1"/>
    <property type="molecule type" value="Genomic_DNA"/>
</dbReference>
<protein>
    <recommendedName>
        <fullName evidence="11">NADH-quinone oxidoreductase subunit E</fullName>
    </recommendedName>
</protein>
<name>A0A8D5AHU8_9GAMM</name>
<feature type="transmembrane region" description="Helical" evidence="6">
    <location>
        <begin position="483"/>
        <end position="500"/>
    </location>
</feature>
<feature type="transmembrane region" description="Helical" evidence="6">
    <location>
        <begin position="208"/>
        <end position="230"/>
    </location>
</feature>
<sequence>MNVLLLACQFVPLLGLLLIALFGRSEKRIAVISSWATRLLGGCILALLGMWAAHGFGGYEYLWFTVYSSGDYQLPVLFYLDRISAAYLFAVWVIFSVIVRYCRYYLHREAGYKRFFLTIFAFVLGLNMVVLSGSLDVLFAGWEIVGIASFLLIAFYRHRVQPIRNALRAYSIYRFCDIGLLLGAWFSHQILHGGNHFAELAQLFGNDTVLPANLTALFVLSWFITIAACGKSAQFPFCFWLPRAMEGPTPSSAIFYGALSVHLGVFLLLRTLPIWGFMFITRLMVFVIGLLTVIVAALSEKAQSSIKGQIAYASIGQVGFMFMELALGLESLVLLHFLGNAFLRCYQLLVSPSIVAHLLRVEGAADTGLNVRGNSMAQWLPLSLRDTLPEVLRNTLQVFALQECNLEGLVRATLWDPLKQAGAAVNAVGLGRKLVVASGVLLVGWLGLESGLLERQYLAGPAVLGMALASVAGFSQKGSVFKVWNAVGASCLLAGATIWLLRMEAGSDVELFLAGIVPSWLLGLGVLSLMLRGENFAETPFAYRAMAETKPGLSLLLFFSFLGLVSFPISPAFIGEDLLLYHASGHHGWIVALIAVSFVINGIAAARVFLRLSMGRPVEVRRDAVEAALAAAPVPRLAAVQETAPG</sequence>
<keyword evidence="2 5" id="KW-0812">Transmembrane</keyword>
<evidence type="ECO:0000256" key="6">
    <source>
        <dbReference type="SAM" id="Phobius"/>
    </source>
</evidence>
<accession>A0A8D5AHU8</accession>
<dbReference type="GO" id="GO:0003954">
    <property type="term" value="F:NADH dehydrogenase activity"/>
    <property type="evidence" value="ECO:0007669"/>
    <property type="project" value="TreeGrafter"/>
</dbReference>
<comment type="subcellular location">
    <subcellularLocation>
        <location evidence="1">Endomembrane system</location>
        <topology evidence="1">Multi-pass membrane protein</topology>
    </subcellularLocation>
    <subcellularLocation>
        <location evidence="5">Membrane</location>
        <topology evidence="5">Multi-pass membrane protein</topology>
    </subcellularLocation>
</comment>
<feature type="domain" description="NADH:quinone oxidoreductase/Mrp antiporter transmembrane" evidence="7">
    <location>
        <begin position="133"/>
        <end position="353"/>
    </location>
</feature>
<keyword evidence="4 6" id="KW-0472">Membrane</keyword>
<feature type="transmembrane region" description="Helical" evidence="6">
    <location>
        <begin position="76"/>
        <end position="102"/>
    </location>
</feature>
<feature type="transmembrane region" description="Helical" evidence="6">
    <location>
        <begin position="114"/>
        <end position="131"/>
    </location>
</feature>
<dbReference type="PANTHER" id="PTHR42829">
    <property type="entry name" value="NADH-UBIQUINONE OXIDOREDUCTASE CHAIN 5"/>
    <property type="match status" value="1"/>
</dbReference>
<feature type="transmembrane region" description="Helical" evidence="6">
    <location>
        <begin position="251"/>
        <end position="269"/>
    </location>
</feature>
<evidence type="ECO:0000259" key="8">
    <source>
        <dbReference type="Pfam" id="PF00662"/>
    </source>
</evidence>
<evidence type="ECO:0000256" key="2">
    <source>
        <dbReference type="ARBA" id="ARBA00022692"/>
    </source>
</evidence>
<dbReference type="GO" id="GO:0016020">
    <property type="term" value="C:membrane"/>
    <property type="evidence" value="ECO:0007669"/>
    <property type="project" value="UniProtKB-SubCell"/>
</dbReference>
<feature type="transmembrane region" description="Helical" evidence="6">
    <location>
        <begin position="310"/>
        <end position="329"/>
    </location>
</feature>
<dbReference type="Pfam" id="PF00662">
    <property type="entry name" value="Proton_antipo_N"/>
    <property type="match status" value="1"/>
</dbReference>
<evidence type="ECO:0000313" key="10">
    <source>
        <dbReference type="Proteomes" id="UP000824988"/>
    </source>
</evidence>
<keyword evidence="10" id="KW-1185">Reference proteome</keyword>
<evidence type="ECO:0000313" key="9">
    <source>
        <dbReference type="EMBL" id="BBL71818.1"/>
    </source>
</evidence>
<dbReference type="KEGG" id="moz:MoryE10_24240"/>
<dbReference type="PANTHER" id="PTHR42829:SF2">
    <property type="entry name" value="NADH-UBIQUINONE OXIDOREDUCTASE CHAIN 5"/>
    <property type="match status" value="1"/>
</dbReference>
<dbReference type="InterPro" id="IPR001750">
    <property type="entry name" value="ND/Mrp_TM"/>
</dbReference>
<reference evidence="9" key="1">
    <citation type="submission" date="2019-06" db="EMBL/GenBank/DDBJ databases">
        <title>Complete genome sequence of Methylogaea oryzae strain JCM16910.</title>
        <authorList>
            <person name="Asakawa S."/>
        </authorList>
    </citation>
    <scope>NUCLEOTIDE SEQUENCE</scope>
    <source>
        <strain evidence="9">E10</strain>
    </source>
</reference>
<feature type="transmembrane region" description="Helical" evidence="6">
    <location>
        <begin position="434"/>
        <end position="452"/>
    </location>
</feature>
<evidence type="ECO:0000256" key="3">
    <source>
        <dbReference type="ARBA" id="ARBA00022989"/>
    </source>
</evidence>
<feature type="transmembrane region" description="Helical" evidence="6">
    <location>
        <begin position="586"/>
        <end position="610"/>
    </location>
</feature>
<dbReference type="RefSeq" id="WP_221047196.1">
    <property type="nucleotide sequence ID" value="NZ_AP019782.1"/>
</dbReference>
<organism evidence="9 10">
    <name type="scientific">Methylogaea oryzae</name>
    <dbReference type="NCBI Taxonomy" id="1295382"/>
    <lineage>
        <taxon>Bacteria</taxon>
        <taxon>Pseudomonadati</taxon>
        <taxon>Pseudomonadota</taxon>
        <taxon>Gammaproteobacteria</taxon>
        <taxon>Methylococcales</taxon>
        <taxon>Methylococcaceae</taxon>
        <taxon>Methylogaea</taxon>
    </lineage>
</organism>
<feature type="domain" description="NADH-Ubiquinone oxidoreductase (complex I) chain 5 N-terminal" evidence="8">
    <location>
        <begin position="68"/>
        <end position="116"/>
    </location>
</feature>
<dbReference type="GO" id="GO:0008137">
    <property type="term" value="F:NADH dehydrogenase (ubiquinone) activity"/>
    <property type="evidence" value="ECO:0007669"/>
    <property type="project" value="InterPro"/>
</dbReference>
<feature type="transmembrane region" description="Helical" evidence="6">
    <location>
        <begin position="35"/>
        <end position="56"/>
    </location>
</feature>
<feature type="transmembrane region" description="Helical" evidence="6">
    <location>
        <begin position="275"/>
        <end position="298"/>
    </location>
</feature>
<evidence type="ECO:0000259" key="7">
    <source>
        <dbReference type="Pfam" id="PF00361"/>
    </source>
</evidence>
<feature type="transmembrane region" description="Helical" evidence="6">
    <location>
        <begin position="137"/>
        <end position="155"/>
    </location>
</feature>
<feature type="transmembrane region" description="Helical" evidence="6">
    <location>
        <begin position="552"/>
        <end position="574"/>
    </location>
</feature>
<feature type="transmembrane region" description="Helical" evidence="6">
    <location>
        <begin position="458"/>
        <end position="476"/>
    </location>
</feature>
<feature type="transmembrane region" description="Helical" evidence="6">
    <location>
        <begin position="512"/>
        <end position="531"/>
    </location>
</feature>
<gene>
    <name evidence="9" type="ORF">MoryE10_24240</name>
</gene>
<evidence type="ECO:0000256" key="4">
    <source>
        <dbReference type="ARBA" id="ARBA00023136"/>
    </source>
</evidence>
<dbReference type="Proteomes" id="UP000824988">
    <property type="component" value="Chromosome"/>
</dbReference>
<evidence type="ECO:0000256" key="1">
    <source>
        <dbReference type="ARBA" id="ARBA00004127"/>
    </source>
</evidence>
<dbReference type="InterPro" id="IPR003945">
    <property type="entry name" value="NU5C-like"/>
</dbReference>